<dbReference type="RefSeq" id="WP_167661331.1">
    <property type="nucleotide sequence ID" value="NZ_BMCQ01000006.1"/>
</dbReference>
<protein>
    <recommendedName>
        <fullName evidence="1">Putative regulatory protein FmdB zinc ribbon domain-containing protein</fullName>
    </recommendedName>
</protein>
<name>A0A9D2VFZ1_9BURK</name>
<dbReference type="EMBL" id="DYTQ01000060">
    <property type="protein sequence ID" value="HJH23951.1"/>
    <property type="molecule type" value="Genomic_DNA"/>
</dbReference>
<feature type="domain" description="Putative regulatory protein FmdB zinc ribbon" evidence="1">
    <location>
        <begin position="1"/>
        <end position="43"/>
    </location>
</feature>
<dbReference type="SMART" id="SM00834">
    <property type="entry name" value="CxxC_CXXC_SSSS"/>
    <property type="match status" value="1"/>
</dbReference>
<gene>
    <name evidence="2" type="ORF">K8U84_05280</name>
</gene>
<dbReference type="InterPro" id="IPR013429">
    <property type="entry name" value="Regulatory_FmdB_Zinc_ribbon"/>
</dbReference>
<accession>A0A9D2VFZ1</accession>
<dbReference type="Proteomes" id="UP000700248">
    <property type="component" value="Unassembled WGS sequence"/>
</dbReference>
<proteinExistence type="predicted"/>
<sequence length="97" mass="10553">MPIYDYFCSSCFETSSRFLPMAQRHEPSSCPHCTNGQLQLQITAPRSLQFKDSLMRALTPQQQLAGTQAQGPGMQSGIRSSVLHNCKGPSCSVCATA</sequence>
<comment type="caution">
    <text evidence="2">The sequence shown here is derived from an EMBL/GenBank/DDBJ whole genome shotgun (WGS) entry which is preliminary data.</text>
</comment>
<dbReference type="NCBIfam" id="TIGR02605">
    <property type="entry name" value="CxxC_CxxC_SSSS"/>
    <property type="match status" value="1"/>
</dbReference>
<evidence type="ECO:0000259" key="1">
    <source>
        <dbReference type="SMART" id="SM00834"/>
    </source>
</evidence>
<evidence type="ECO:0000313" key="3">
    <source>
        <dbReference type="Proteomes" id="UP000700248"/>
    </source>
</evidence>
<organism evidence="2 3">
    <name type="scientific">Paenalcaligenes hominis</name>
    <dbReference type="NCBI Taxonomy" id="643674"/>
    <lineage>
        <taxon>Bacteria</taxon>
        <taxon>Pseudomonadati</taxon>
        <taxon>Pseudomonadota</taxon>
        <taxon>Betaproteobacteria</taxon>
        <taxon>Burkholderiales</taxon>
        <taxon>Alcaligenaceae</taxon>
        <taxon>Paenalcaligenes</taxon>
    </lineage>
</organism>
<dbReference type="AlphaFoldDB" id="A0A9D2VFZ1"/>
<reference evidence="2" key="1">
    <citation type="journal article" date="2021" name="PeerJ">
        <title>Extensive microbial diversity within the chicken gut microbiome revealed by metagenomics and culture.</title>
        <authorList>
            <person name="Gilroy R."/>
            <person name="Ravi A."/>
            <person name="Getino M."/>
            <person name="Pursley I."/>
            <person name="Horton D.L."/>
            <person name="Alikhan N.F."/>
            <person name="Baker D."/>
            <person name="Gharbi K."/>
            <person name="Hall N."/>
            <person name="Watson M."/>
            <person name="Adriaenssens E.M."/>
            <person name="Foster-Nyarko E."/>
            <person name="Jarju S."/>
            <person name="Secka A."/>
            <person name="Antonio M."/>
            <person name="Oren A."/>
            <person name="Chaudhuri R.R."/>
            <person name="La Ragione R."/>
            <person name="Hildebrand F."/>
            <person name="Pallen M.J."/>
        </authorList>
    </citation>
    <scope>NUCLEOTIDE SEQUENCE</scope>
    <source>
        <strain evidence="2">CHK175-13533</strain>
    </source>
</reference>
<dbReference type="Pfam" id="PF09723">
    <property type="entry name" value="Zn_ribbon_8"/>
    <property type="match status" value="1"/>
</dbReference>
<evidence type="ECO:0000313" key="2">
    <source>
        <dbReference type="EMBL" id="HJH23951.1"/>
    </source>
</evidence>
<reference evidence="2" key="2">
    <citation type="submission" date="2021-09" db="EMBL/GenBank/DDBJ databases">
        <authorList>
            <person name="Gilroy R."/>
        </authorList>
    </citation>
    <scope>NUCLEOTIDE SEQUENCE</scope>
    <source>
        <strain evidence="2">CHK175-13533</strain>
    </source>
</reference>